<dbReference type="EMBL" id="BDQV01000238">
    <property type="protein sequence ID" value="GAY60538.1"/>
    <property type="molecule type" value="Genomic_DNA"/>
</dbReference>
<protein>
    <recommendedName>
        <fullName evidence="6">RNase H type-1 domain-containing protein</fullName>
    </recommendedName>
</protein>
<keyword evidence="1" id="KW-0732">Signal</keyword>
<dbReference type="InterPro" id="IPR044730">
    <property type="entry name" value="RNase_H-like_dom_plant"/>
</dbReference>
<dbReference type="InterPro" id="IPR012337">
    <property type="entry name" value="RNaseH-like_sf"/>
</dbReference>
<dbReference type="Proteomes" id="UP000236630">
    <property type="component" value="Unassembled WGS sequence"/>
</dbReference>
<sequence>MGIALLAYVLTLVSVQLLALNSGAYSMKLRVRKLLVEADSKCIIQLIANTSDSHIGYSSLVQSIRKLLNKDWHVRIDHIYRETNFVADFLAEKNFAMSQSLGFQFLHDPPSGLGKTTLAEKIYQSSDVKKHFDCCTWVYVSQEYRAREILQDLCRKVFGAWKG</sequence>
<dbReference type="PANTHER" id="PTHR34023">
    <property type="entry name" value="RNASE H DOMAIN-CONTAINING PROTEIN"/>
    <property type="match status" value="1"/>
</dbReference>
<dbReference type="SUPFAM" id="SSF52540">
    <property type="entry name" value="P-loop containing nucleoside triphosphate hydrolases"/>
    <property type="match status" value="1"/>
</dbReference>
<dbReference type="Pfam" id="PF13456">
    <property type="entry name" value="RVT_3"/>
    <property type="match status" value="1"/>
</dbReference>
<dbReference type="GO" id="GO:0003676">
    <property type="term" value="F:nucleic acid binding"/>
    <property type="evidence" value="ECO:0007669"/>
    <property type="project" value="InterPro"/>
</dbReference>
<proteinExistence type="predicted"/>
<dbReference type="InterPro" id="IPR027417">
    <property type="entry name" value="P-loop_NTPase"/>
</dbReference>
<keyword evidence="5" id="KW-1185">Reference proteome</keyword>
<evidence type="ECO:0000259" key="3">
    <source>
        <dbReference type="Pfam" id="PF13456"/>
    </source>
</evidence>
<comment type="caution">
    <text evidence="4">The sequence shown here is derived from an EMBL/GenBank/DDBJ whole genome shotgun (WGS) entry which is preliminary data.</text>
</comment>
<feature type="domain" description="NB-ARC" evidence="2">
    <location>
        <begin position="110"/>
        <end position="157"/>
    </location>
</feature>
<dbReference type="Pfam" id="PF00931">
    <property type="entry name" value="NB-ARC"/>
    <property type="match status" value="1"/>
</dbReference>
<gene>
    <name evidence="4" type="ORF">CUMW_202800</name>
</gene>
<feature type="signal peptide" evidence="1">
    <location>
        <begin position="1"/>
        <end position="26"/>
    </location>
</feature>
<dbReference type="AlphaFoldDB" id="A0A2H5Q7C6"/>
<dbReference type="InterPro" id="IPR002182">
    <property type="entry name" value="NB-ARC"/>
</dbReference>
<dbReference type="Gene3D" id="3.40.50.300">
    <property type="entry name" value="P-loop containing nucleotide triphosphate hydrolases"/>
    <property type="match status" value="1"/>
</dbReference>
<reference evidence="4 5" key="1">
    <citation type="journal article" date="2017" name="Front. Genet.">
        <title>Draft sequencing of the heterozygous diploid genome of Satsuma (Citrus unshiu Marc.) using a hybrid assembly approach.</title>
        <authorList>
            <person name="Shimizu T."/>
            <person name="Tanizawa Y."/>
            <person name="Mochizuki T."/>
            <person name="Nagasaki H."/>
            <person name="Yoshioka T."/>
            <person name="Toyoda A."/>
            <person name="Fujiyama A."/>
            <person name="Kaminuma E."/>
            <person name="Nakamura Y."/>
        </authorList>
    </citation>
    <scope>NUCLEOTIDE SEQUENCE [LARGE SCALE GENOMIC DNA]</scope>
    <source>
        <strain evidence="5">cv. Miyagawa wase</strain>
    </source>
</reference>
<organism evidence="4 5">
    <name type="scientific">Citrus unshiu</name>
    <name type="common">Satsuma mandarin</name>
    <name type="synonym">Citrus nobilis var. unshiu</name>
    <dbReference type="NCBI Taxonomy" id="55188"/>
    <lineage>
        <taxon>Eukaryota</taxon>
        <taxon>Viridiplantae</taxon>
        <taxon>Streptophyta</taxon>
        <taxon>Embryophyta</taxon>
        <taxon>Tracheophyta</taxon>
        <taxon>Spermatophyta</taxon>
        <taxon>Magnoliopsida</taxon>
        <taxon>eudicotyledons</taxon>
        <taxon>Gunneridae</taxon>
        <taxon>Pentapetalae</taxon>
        <taxon>rosids</taxon>
        <taxon>malvids</taxon>
        <taxon>Sapindales</taxon>
        <taxon>Rutaceae</taxon>
        <taxon>Aurantioideae</taxon>
        <taxon>Citrus</taxon>
    </lineage>
</organism>
<feature type="domain" description="RNase H type-1" evidence="3">
    <location>
        <begin position="27"/>
        <end position="93"/>
    </location>
</feature>
<dbReference type="PANTHER" id="PTHR34023:SF4">
    <property type="entry name" value="RNASE H TYPE-1 DOMAIN-CONTAINING PROTEIN"/>
    <property type="match status" value="1"/>
</dbReference>
<dbReference type="InterPro" id="IPR002156">
    <property type="entry name" value="RNaseH_domain"/>
</dbReference>
<evidence type="ECO:0000256" key="1">
    <source>
        <dbReference type="SAM" id="SignalP"/>
    </source>
</evidence>
<accession>A0A2H5Q7C6</accession>
<evidence type="ECO:0000259" key="2">
    <source>
        <dbReference type="Pfam" id="PF00931"/>
    </source>
</evidence>
<feature type="chain" id="PRO_5014142628" description="RNase H type-1 domain-containing protein" evidence="1">
    <location>
        <begin position="27"/>
        <end position="163"/>
    </location>
</feature>
<name>A0A2H5Q7C6_CITUN</name>
<evidence type="ECO:0008006" key="6">
    <source>
        <dbReference type="Google" id="ProtNLM"/>
    </source>
</evidence>
<dbReference type="Gene3D" id="3.30.420.10">
    <property type="entry name" value="Ribonuclease H-like superfamily/Ribonuclease H"/>
    <property type="match status" value="1"/>
</dbReference>
<dbReference type="STRING" id="55188.A0A2H5Q7C6"/>
<evidence type="ECO:0000313" key="4">
    <source>
        <dbReference type="EMBL" id="GAY60538.1"/>
    </source>
</evidence>
<dbReference type="CDD" id="cd06222">
    <property type="entry name" value="RNase_H_like"/>
    <property type="match status" value="1"/>
</dbReference>
<evidence type="ECO:0000313" key="5">
    <source>
        <dbReference type="Proteomes" id="UP000236630"/>
    </source>
</evidence>
<dbReference type="InterPro" id="IPR036397">
    <property type="entry name" value="RNaseH_sf"/>
</dbReference>
<dbReference type="SUPFAM" id="SSF53098">
    <property type="entry name" value="Ribonuclease H-like"/>
    <property type="match status" value="1"/>
</dbReference>
<dbReference type="GO" id="GO:0004523">
    <property type="term" value="F:RNA-DNA hybrid ribonuclease activity"/>
    <property type="evidence" value="ECO:0007669"/>
    <property type="project" value="InterPro"/>
</dbReference>
<dbReference type="GO" id="GO:0043531">
    <property type="term" value="F:ADP binding"/>
    <property type="evidence" value="ECO:0007669"/>
    <property type="project" value="InterPro"/>
</dbReference>